<accession>A0ABT3T206</accession>
<gene>
    <name evidence="3" type="primary">pspA</name>
    <name evidence="3" type="ORF">EYC82_02370</name>
</gene>
<feature type="coiled-coil region" evidence="2">
    <location>
        <begin position="47"/>
        <end position="81"/>
    </location>
</feature>
<keyword evidence="2" id="KW-0175">Coiled coil</keyword>
<reference evidence="3" key="1">
    <citation type="submission" date="2019-02" db="EMBL/GenBank/DDBJ databases">
        <authorList>
            <person name="Li S.-H."/>
        </authorList>
    </citation>
    <scope>NUCLEOTIDE SEQUENCE</scope>
    <source>
        <strain evidence="3">IMCC11814</strain>
    </source>
</reference>
<comment type="similarity">
    <text evidence="1">Belongs to the PspA/Vipp/IM30 family.</text>
</comment>
<proteinExistence type="inferred from homology"/>
<evidence type="ECO:0000313" key="4">
    <source>
        <dbReference type="Proteomes" id="UP001143304"/>
    </source>
</evidence>
<keyword evidence="4" id="KW-1185">Reference proteome</keyword>
<evidence type="ECO:0000256" key="2">
    <source>
        <dbReference type="SAM" id="Coils"/>
    </source>
</evidence>
<dbReference type="Proteomes" id="UP001143304">
    <property type="component" value="Unassembled WGS sequence"/>
</dbReference>
<protein>
    <submittedName>
        <fullName evidence="3">Phage shock protein PspA</fullName>
    </submittedName>
</protein>
<organism evidence="3 4">
    <name type="scientific">Candidatus Marimicrobium litorale</name>
    <dbReference type="NCBI Taxonomy" id="2518991"/>
    <lineage>
        <taxon>Bacteria</taxon>
        <taxon>Pseudomonadati</taxon>
        <taxon>Pseudomonadota</taxon>
        <taxon>Gammaproteobacteria</taxon>
        <taxon>Cellvibrionales</taxon>
        <taxon>Halieaceae</taxon>
        <taxon>Marimicrobium</taxon>
    </lineage>
</organism>
<comment type="caution">
    <text evidence="3">The sequence shown here is derived from an EMBL/GenBank/DDBJ whole genome shotgun (WGS) entry which is preliminary data.</text>
</comment>
<evidence type="ECO:0000256" key="1">
    <source>
        <dbReference type="ARBA" id="ARBA00043985"/>
    </source>
</evidence>
<dbReference type="InterPro" id="IPR014319">
    <property type="entry name" value="Phageshock_PspA"/>
</dbReference>
<dbReference type="InterPro" id="IPR007157">
    <property type="entry name" value="PspA_VIPP1"/>
</dbReference>
<dbReference type="PANTHER" id="PTHR31088:SF6">
    <property type="entry name" value="PHAGE SHOCK PROTEIN A"/>
    <property type="match status" value="1"/>
</dbReference>
<dbReference type="RefSeq" id="WP_279247955.1">
    <property type="nucleotide sequence ID" value="NZ_SHNO01000001.1"/>
</dbReference>
<evidence type="ECO:0000313" key="3">
    <source>
        <dbReference type="EMBL" id="MCX2976200.1"/>
    </source>
</evidence>
<sequence>MSIFSRMSDIINSNINAMLDQAEDPAKMVRLIIQEMEDTLVEVRTSSARVLAERKQATRRLEQARADAESWEEKARLAISRQREDLARGALQEKRAIDEEVALVEAELTAADEHIEHLSTEVLQLQQKLDDARARQKALSLRTQTVQSRIKVKRQIQRDALDDAFFRFERFERRMDTLESQLEAMDIGRDVSPGLAAQINVLTDDERISDDLERLKKAMAGSVDGAK</sequence>
<dbReference type="EMBL" id="SHNO01000001">
    <property type="protein sequence ID" value="MCX2976200.1"/>
    <property type="molecule type" value="Genomic_DNA"/>
</dbReference>
<dbReference type="Pfam" id="PF04012">
    <property type="entry name" value="PspA_IM30"/>
    <property type="match status" value="1"/>
</dbReference>
<feature type="coiled-coil region" evidence="2">
    <location>
        <begin position="108"/>
        <end position="142"/>
    </location>
</feature>
<dbReference type="PANTHER" id="PTHR31088">
    <property type="entry name" value="MEMBRANE-ASSOCIATED PROTEIN VIPP1, CHLOROPLASTIC"/>
    <property type="match status" value="1"/>
</dbReference>
<dbReference type="NCBIfam" id="TIGR02977">
    <property type="entry name" value="phageshock_pspA"/>
    <property type="match status" value="1"/>
</dbReference>
<name>A0ABT3T206_9GAMM</name>